<evidence type="ECO:0000256" key="1">
    <source>
        <dbReference type="ARBA" id="ARBA00004992"/>
    </source>
</evidence>
<reference evidence="10" key="1">
    <citation type="submission" date="2020-11" db="EMBL/GenBank/DDBJ databases">
        <authorList>
            <consortium name="DOE Joint Genome Institute"/>
            <person name="Ahrendt S."/>
            <person name="Riley R."/>
            <person name="Andreopoulos W."/>
            <person name="Labutti K."/>
            <person name="Pangilinan J."/>
            <person name="Ruiz-Duenas F.J."/>
            <person name="Barrasa J.M."/>
            <person name="Sanchez-Garcia M."/>
            <person name="Camarero S."/>
            <person name="Miyauchi S."/>
            <person name="Serrano A."/>
            <person name="Linde D."/>
            <person name="Babiker R."/>
            <person name="Drula E."/>
            <person name="Ayuso-Fernandez I."/>
            <person name="Pacheco R."/>
            <person name="Padilla G."/>
            <person name="Ferreira P."/>
            <person name="Barriuso J."/>
            <person name="Kellner H."/>
            <person name="Castanera R."/>
            <person name="Alfaro M."/>
            <person name="Ramirez L."/>
            <person name="Pisabarro A.G."/>
            <person name="Kuo A."/>
            <person name="Tritt A."/>
            <person name="Lipzen A."/>
            <person name="He G."/>
            <person name="Yan M."/>
            <person name="Ng V."/>
            <person name="Cullen D."/>
            <person name="Martin F."/>
            <person name="Rosso M.-N."/>
            <person name="Henrissat B."/>
            <person name="Hibbett D."/>
            <person name="Martinez A.T."/>
            <person name="Grigoriev I.V."/>
        </authorList>
    </citation>
    <scope>NUCLEOTIDE SEQUENCE</scope>
    <source>
        <strain evidence="10">CBS 247.69</strain>
    </source>
</reference>
<dbReference type="GO" id="GO:0006233">
    <property type="term" value="P:dTDP biosynthetic process"/>
    <property type="evidence" value="ECO:0007669"/>
    <property type="project" value="InterPro"/>
</dbReference>
<keyword evidence="8" id="KW-0067">ATP-binding</keyword>
<dbReference type="GO" id="GO:0006227">
    <property type="term" value="P:dUDP biosynthetic process"/>
    <property type="evidence" value="ECO:0007669"/>
    <property type="project" value="TreeGrafter"/>
</dbReference>
<dbReference type="EC" id="2.7.4.9" evidence="3"/>
<dbReference type="GO" id="GO:0005524">
    <property type="term" value="F:ATP binding"/>
    <property type="evidence" value="ECO:0007669"/>
    <property type="project" value="UniProtKB-KW"/>
</dbReference>
<dbReference type="AlphaFoldDB" id="A0A9P6CI30"/>
<name>A0A9P6CI30_9AGAR</name>
<dbReference type="GO" id="GO:0004798">
    <property type="term" value="F:dTMP kinase activity"/>
    <property type="evidence" value="ECO:0007669"/>
    <property type="project" value="UniProtKB-EC"/>
</dbReference>
<keyword evidence="6" id="KW-0547">Nucleotide-binding</keyword>
<gene>
    <name evidence="10" type="ORF">BDZ94DRAFT_1263551</name>
</gene>
<evidence type="ECO:0000256" key="3">
    <source>
        <dbReference type="ARBA" id="ARBA00012980"/>
    </source>
</evidence>
<accession>A0A9P6CI30</accession>
<protein>
    <recommendedName>
        <fullName evidence="3">dTMP kinase</fullName>
        <ecNumber evidence="3">2.7.4.9</ecNumber>
    </recommendedName>
</protein>
<dbReference type="GO" id="GO:0006235">
    <property type="term" value="P:dTTP biosynthetic process"/>
    <property type="evidence" value="ECO:0007669"/>
    <property type="project" value="TreeGrafter"/>
</dbReference>
<evidence type="ECO:0000313" key="11">
    <source>
        <dbReference type="Proteomes" id="UP000807353"/>
    </source>
</evidence>
<evidence type="ECO:0000313" key="10">
    <source>
        <dbReference type="EMBL" id="KAF9461514.1"/>
    </source>
</evidence>
<dbReference type="EMBL" id="MU150283">
    <property type="protein sequence ID" value="KAF9461514.1"/>
    <property type="molecule type" value="Genomic_DNA"/>
</dbReference>
<dbReference type="OrthoDB" id="425602at2759"/>
<keyword evidence="4" id="KW-0808">Transferase</keyword>
<evidence type="ECO:0000256" key="6">
    <source>
        <dbReference type="ARBA" id="ARBA00022741"/>
    </source>
</evidence>
<dbReference type="GO" id="GO:0004550">
    <property type="term" value="F:nucleoside diphosphate kinase activity"/>
    <property type="evidence" value="ECO:0007669"/>
    <property type="project" value="TreeGrafter"/>
</dbReference>
<evidence type="ECO:0000256" key="8">
    <source>
        <dbReference type="ARBA" id="ARBA00022840"/>
    </source>
</evidence>
<keyword evidence="5" id="KW-0545">Nucleotide biosynthesis</keyword>
<evidence type="ECO:0000256" key="2">
    <source>
        <dbReference type="ARBA" id="ARBA00009776"/>
    </source>
</evidence>
<dbReference type="InterPro" id="IPR039430">
    <property type="entry name" value="Thymidylate_kin-like_dom"/>
</dbReference>
<keyword evidence="11" id="KW-1185">Reference proteome</keyword>
<dbReference type="PANTHER" id="PTHR10344">
    <property type="entry name" value="THYMIDYLATE KINASE"/>
    <property type="match status" value="1"/>
</dbReference>
<dbReference type="Proteomes" id="UP000807353">
    <property type="component" value="Unassembled WGS sequence"/>
</dbReference>
<evidence type="ECO:0000256" key="4">
    <source>
        <dbReference type="ARBA" id="ARBA00022679"/>
    </source>
</evidence>
<comment type="similarity">
    <text evidence="2">Belongs to the thymidylate kinase family.</text>
</comment>
<comment type="caution">
    <text evidence="10">The sequence shown here is derived from an EMBL/GenBank/DDBJ whole genome shotgun (WGS) entry which is preliminary data.</text>
</comment>
<keyword evidence="7 10" id="KW-0418">Kinase</keyword>
<feature type="domain" description="Thymidylate kinase-like" evidence="9">
    <location>
        <begin position="1"/>
        <end position="162"/>
    </location>
</feature>
<dbReference type="InterPro" id="IPR027417">
    <property type="entry name" value="P-loop_NTPase"/>
</dbReference>
<dbReference type="GO" id="GO:0005634">
    <property type="term" value="C:nucleus"/>
    <property type="evidence" value="ECO:0007669"/>
    <property type="project" value="TreeGrafter"/>
</dbReference>
<sequence length="188" mass="21677">MINSYLQSESDLDDRAIHLLFSANRWELAYVHNQWVIWRILYLVFLTLNCSASIEQTLSDGITVLCDRYAFSGIAFSASKGLSYKWCRSPDIYLPAPDVTLFLDITPEKAKERGGYGEERYEKEDIQVRVREVFRRIGKEMIDDGGNWIEIDAGRERETVSESLWTLVEPLSKGVEGTVQRLWSEEGQ</sequence>
<organism evidence="10 11">
    <name type="scientific">Collybia nuda</name>
    <dbReference type="NCBI Taxonomy" id="64659"/>
    <lineage>
        <taxon>Eukaryota</taxon>
        <taxon>Fungi</taxon>
        <taxon>Dikarya</taxon>
        <taxon>Basidiomycota</taxon>
        <taxon>Agaricomycotina</taxon>
        <taxon>Agaricomycetes</taxon>
        <taxon>Agaricomycetidae</taxon>
        <taxon>Agaricales</taxon>
        <taxon>Tricholomatineae</taxon>
        <taxon>Clitocybaceae</taxon>
        <taxon>Collybia</taxon>
    </lineage>
</organism>
<dbReference type="SUPFAM" id="SSF52540">
    <property type="entry name" value="P-loop containing nucleoside triphosphate hydrolases"/>
    <property type="match status" value="1"/>
</dbReference>
<dbReference type="PROSITE" id="PS01331">
    <property type="entry name" value="THYMIDYLATE_KINASE"/>
    <property type="match status" value="1"/>
</dbReference>
<evidence type="ECO:0000259" key="9">
    <source>
        <dbReference type="Pfam" id="PF02223"/>
    </source>
</evidence>
<evidence type="ECO:0000256" key="5">
    <source>
        <dbReference type="ARBA" id="ARBA00022727"/>
    </source>
</evidence>
<dbReference type="Pfam" id="PF02223">
    <property type="entry name" value="Thymidylate_kin"/>
    <property type="match status" value="1"/>
</dbReference>
<comment type="pathway">
    <text evidence="1">Pyrimidine metabolism; dTTP biosynthesis.</text>
</comment>
<dbReference type="InterPro" id="IPR018095">
    <property type="entry name" value="Thymidylate_kin_CS"/>
</dbReference>
<dbReference type="GO" id="GO:0005829">
    <property type="term" value="C:cytosol"/>
    <property type="evidence" value="ECO:0007669"/>
    <property type="project" value="TreeGrafter"/>
</dbReference>
<proteinExistence type="inferred from homology"/>
<dbReference type="Gene3D" id="3.40.50.300">
    <property type="entry name" value="P-loop containing nucleotide triphosphate hydrolases"/>
    <property type="match status" value="1"/>
</dbReference>
<dbReference type="PANTHER" id="PTHR10344:SF1">
    <property type="entry name" value="THYMIDYLATE KINASE"/>
    <property type="match status" value="1"/>
</dbReference>
<evidence type="ECO:0000256" key="7">
    <source>
        <dbReference type="ARBA" id="ARBA00022777"/>
    </source>
</evidence>